<name>A0A0B1S9B0_OESDE</name>
<feature type="compositionally biased region" description="Basic residues" evidence="1">
    <location>
        <begin position="43"/>
        <end position="52"/>
    </location>
</feature>
<proteinExistence type="predicted"/>
<protein>
    <submittedName>
        <fullName evidence="2">Uncharacterized protein</fullName>
    </submittedName>
</protein>
<organism evidence="2 3">
    <name type="scientific">Oesophagostomum dentatum</name>
    <name type="common">Nodular worm</name>
    <dbReference type="NCBI Taxonomy" id="61180"/>
    <lineage>
        <taxon>Eukaryota</taxon>
        <taxon>Metazoa</taxon>
        <taxon>Ecdysozoa</taxon>
        <taxon>Nematoda</taxon>
        <taxon>Chromadorea</taxon>
        <taxon>Rhabditida</taxon>
        <taxon>Rhabditina</taxon>
        <taxon>Rhabditomorpha</taxon>
        <taxon>Strongyloidea</taxon>
        <taxon>Strongylidae</taxon>
        <taxon>Oesophagostomum</taxon>
    </lineage>
</organism>
<dbReference type="EMBL" id="KN601939">
    <property type="protein sequence ID" value="KHJ80092.1"/>
    <property type="molecule type" value="Genomic_DNA"/>
</dbReference>
<feature type="region of interest" description="Disordered" evidence="1">
    <location>
        <begin position="38"/>
        <end position="93"/>
    </location>
</feature>
<dbReference type="AlphaFoldDB" id="A0A0B1S9B0"/>
<sequence>MCDDHNNAVLAGTIESLLKILSKDRAFTTKSEQANVCTENGHDRKKRRKKKMQNFITRDYLSDSGEGDHESMHSRSFSDLTARPNSSTASNID</sequence>
<keyword evidence="3" id="KW-1185">Reference proteome</keyword>
<evidence type="ECO:0000313" key="2">
    <source>
        <dbReference type="EMBL" id="KHJ80092.1"/>
    </source>
</evidence>
<dbReference type="OrthoDB" id="10654387at2759"/>
<accession>A0A0B1S9B0</accession>
<dbReference type="Proteomes" id="UP000053660">
    <property type="component" value="Unassembled WGS sequence"/>
</dbReference>
<reference evidence="2 3" key="1">
    <citation type="submission" date="2014-03" db="EMBL/GenBank/DDBJ databases">
        <title>Draft genome of the hookworm Oesophagostomum dentatum.</title>
        <authorList>
            <person name="Mitreva M."/>
        </authorList>
    </citation>
    <scope>NUCLEOTIDE SEQUENCE [LARGE SCALE GENOMIC DNA]</scope>
    <source>
        <strain evidence="2 3">OD-Hann</strain>
    </source>
</reference>
<evidence type="ECO:0000256" key="1">
    <source>
        <dbReference type="SAM" id="MobiDB-lite"/>
    </source>
</evidence>
<evidence type="ECO:0000313" key="3">
    <source>
        <dbReference type="Proteomes" id="UP000053660"/>
    </source>
</evidence>
<gene>
    <name evidence="2" type="ORF">OESDEN_20242</name>
</gene>
<feature type="compositionally biased region" description="Polar residues" evidence="1">
    <location>
        <begin position="74"/>
        <end position="93"/>
    </location>
</feature>